<dbReference type="GO" id="GO:0000156">
    <property type="term" value="F:phosphorelay response regulator activity"/>
    <property type="evidence" value="ECO:0007669"/>
    <property type="project" value="TreeGrafter"/>
</dbReference>
<dbReference type="PANTHER" id="PTHR48111">
    <property type="entry name" value="REGULATOR OF RPOS"/>
    <property type="match status" value="1"/>
</dbReference>
<dbReference type="SMART" id="SM00862">
    <property type="entry name" value="Trans_reg_C"/>
    <property type="match status" value="1"/>
</dbReference>
<dbReference type="GO" id="GO:0032993">
    <property type="term" value="C:protein-DNA complex"/>
    <property type="evidence" value="ECO:0007669"/>
    <property type="project" value="TreeGrafter"/>
</dbReference>
<dbReference type="EMBL" id="WMET01000001">
    <property type="protein sequence ID" value="MYL18907.1"/>
    <property type="molecule type" value="Genomic_DNA"/>
</dbReference>
<keyword evidence="5" id="KW-0804">Transcription</keyword>
<dbReference type="InterPro" id="IPR011006">
    <property type="entry name" value="CheY-like_superfamily"/>
</dbReference>
<dbReference type="GO" id="GO:0000976">
    <property type="term" value="F:transcription cis-regulatory region binding"/>
    <property type="evidence" value="ECO:0007669"/>
    <property type="project" value="TreeGrafter"/>
</dbReference>
<feature type="modified residue" description="4-aspartylphosphate" evidence="6">
    <location>
        <position position="52"/>
    </location>
</feature>
<organism evidence="10 11">
    <name type="scientific">Halobacillus litoralis</name>
    <dbReference type="NCBI Taxonomy" id="45668"/>
    <lineage>
        <taxon>Bacteria</taxon>
        <taxon>Bacillati</taxon>
        <taxon>Bacillota</taxon>
        <taxon>Bacilli</taxon>
        <taxon>Bacillales</taxon>
        <taxon>Bacillaceae</taxon>
        <taxon>Halobacillus</taxon>
    </lineage>
</organism>
<evidence type="ECO:0000313" key="10">
    <source>
        <dbReference type="EMBL" id="MYL18907.1"/>
    </source>
</evidence>
<keyword evidence="2" id="KW-0902">Two-component regulatory system</keyword>
<evidence type="ECO:0000256" key="5">
    <source>
        <dbReference type="ARBA" id="ARBA00023163"/>
    </source>
</evidence>
<dbReference type="PROSITE" id="PS50110">
    <property type="entry name" value="RESPONSE_REGULATORY"/>
    <property type="match status" value="1"/>
</dbReference>
<dbReference type="InterPro" id="IPR036388">
    <property type="entry name" value="WH-like_DNA-bd_sf"/>
</dbReference>
<dbReference type="AlphaFoldDB" id="A0A845DXY6"/>
<dbReference type="PROSITE" id="PS51755">
    <property type="entry name" value="OMPR_PHOB"/>
    <property type="match status" value="1"/>
</dbReference>
<reference evidence="10 11" key="1">
    <citation type="submission" date="2019-11" db="EMBL/GenBank/DDBJ databases">
        <title>Genome sequences of 17 halophilic strains isolated from different environments.</title>
        <authorList>
            <person name="Furrow R.E."/>
        </authorList>
    </citation>
    <scope>NUCLEOTIDE SEQUENCE [LARGE SCALE GENOMIC DNA]</scope>
    <source>
        <strain evidence="10 11">22511_23_Filter</strain>
    </source>
</reference>
<gene>
    <name evidence="10" type="ORF">GLW04_03335</name>
</gene>
<dbReference type="SUPFAM" id="SSF52172">
    <property type="entry name" value="CheY-like"/>
    <property type="match status" value="1"/>
</dbReference>
<feature type="DNA-binding region" description="OmpR/PhoB-type" evidence="7">
    <location>
        <begin position="125"/>
        <end position="224"/>
    </location>
</feature>
<dbReference type="CDD" id="cd00383">
    <property type="entry name" value="trans_reg_C"/>
    <property type="match status" value="1"/>
</dbReference>
<evidence type="ECO:0000313" key="11">
    <source>
        <dbReference type="Proteomes" id="UP000460949"/>
    </source>
</evidence>
<dbReference type="FunFam" id="3.40.50.2300:FF:000001">
    <property type="entry name" value="DNA-binding response regulator PhoB"/>
    <property type="match status" value="1"/>
</dbReference>
<sequence>MNKVLIVEDEPTISRVLQAYLSKNDMLTEQAWTGNEAVEKFTEHRPDLVLLDVMLPDKDGWAVLKEIREKSACPVIMLTALGEIDDKLKGFESGADDYIAKPFIGEEVVARVKAVLRRPAARVEDQLLRIGSLVVDPAAHTVHKHGQEIELSPKDGKLFIFLTRHPNQTFTREQLLDHVWGIDYDGSDRAVDLSIKRIRKALGDSKEEPYDIKTLRGLGYQWSVQT</sequence>
<evidence type="ECO:0000256" key="2">
    <source>
        <dbReference type="ARBA" id="ARBA00023012"/>
    </source>
</evidence>
<dbReference type="SMART" id="SM00448">
    <property type="entry name" value="REC"/>
    <property type="match status" value="1"/>
</dbReference>
<dbReference type="InterPro" id="IPR001867">
    <property type="entry name" value="OmpR/PhoB-type_DNA-bd"/>
</dbReference>
<dbReference type="GO" id="GO:0006355">
    <property type="term" value="P:regulation of DNA-templated transcription"/>
    <property type="evidence" value="ECO:0007669"/>
    <property type="project" value="InterPro"/>
</dbReference>
<evidence type="ECO:0000259" key="8">
    <source>
        <dbReference type="PROSITE" id="PS50110"/>
    </source>
</evidence>
<proteinExistence type="predicted"/>
<comment type="caution">
    <text evidence="10">The sequence shown here is derived from an EMBL/GenBank/DDBJ whole genome shotgun (WGS) entry which is preliminary data.</text>
</comment>
<dbReference type="Gene3D" id="3.40.50.2300">
    <property type="match status" value="1"/>
</dbReference>
<feature type="domain" description="OmpR/PhoB-type" evidence="9">
    <location>
        <begin position="125"/>
        <end position="224"/>
    </location>
</feature>
<dbReference type="GO" id="GO:0005829">
    <property type="term" value="C:cytosol"/>
    <property type="evidence" value="ECO:0007669"/>
    <property type="project" value="TreeGrafter"/>
</dbReference>
<accession>A0A845DXY6</accession>
<evidence type="ECO:0000256" key="7">
    <source>
        <dbReference type="PROSITE-ProRule" id="PRU01091"/>
    </source>
</evidence>
<dbReference type="Proteomes" id="UP000460949">
    <property type="component" value="Unassembled WGS sequence"/>
</dbReference>
<evidence type="ECO:0000259" key="9">
    <source>
        <dbReference type="PROSITE" id="PS51755"/>
    </source>
</evidence>
<dbReference type="PANTHER" id="PTHR48111:SF21">
    <property type="entry name" value="DNA-BINDING DUAL MASTER TRANSCRIPTIONAL REGULATOR RPAA"/>
    <property type="match status" value="1"/>
</dbReference>
<evidence type="ECO:0000256" key="3">
    <source>
        <dbReference type="ARBA" id="ARBA00023015"/>
    </source>
</evidence>
<protein>
    <submittedName>
        <fullName evidence="10">Response regulator</fullName>
    </submittedName>
</protein>
<feature type="domain" description="Response regulatory" evidence="8">
    <location>
        <begin position="3"/>
        <end position="116"/>
    </location>
</feature>
<dbReference type="InterPro" id="IPR001789">
    <property type="entry name" value="Sig_transdc_resp-reg_receiver"/>
</dbReference>
<evidence type="ECO:0000256" key="6">
    <source>
        <dbReference type="PROSITE-ProRule" id="PRU00169"/>
    </source>
</evidence>
<dbReference type="CDD" id="cd17574">
    <property type="entry name" value="REC_OmpR"/>
    <property type="match status" value="1"/>
</dbReference>
<dbReference type="Pfam" id="PF00486">
    <property type="entry name" value="Trans_reg_C"/>
    <property type="match status" value="1"/>
</dbReference>
<keyword evidence="1 6" id="KW-0597">Phosphoprotein</keyword>
<dbReference type="RefSeq" id="WP_160835345.1">
    <property type="nucleotide sequence ID" value="NZ_WMET01000001.1"/>
</dbReference>
<dbReference type="Gene3D" id="1.10.10.10">
    <property type="entry name" value="Winged helix-like DNA-binding domain superfamily/Winged helix DNA-binding domain"/>
    <property type="match status" value="1"/>
</dbReference>
<keyword evidence="4 7" id="KW-0238">DNA-binding</keyword>
<evidence type="ECO:0000256" key="1">
    <source>
        <dbReference type="ARBA" id="ARBA00022553"/>
    </source>
</evidence>
<keyword evidence="3" id="KW-0805">Transcription regulation</keyword>
<evidence type="ECO:0000256" key="4">
    <source>
        <dbReference type="ARBA" id="ARBA00023125"/>
    </source>
</evidence>
<dbReference type="InterPro" id="IPR039420">
    <property type="entry name" value="WalR-like"/>
</dbReference>
<dbReference type="Pfam" id="PF00072">
    <property type="entry name" value="Response_reg"/>
    <property type="match status" value="1"/>
</dbReference>
<name>A0A845DXY6_9BACI</name>
<dbReference type="Gene3D" id="6.10.250.690">
    <property type="match status" value="1"/>
</dbReference>